<evidence type="ECO:0000313" key="4">
    <source>
        <dbReference type="Proteomes" id="UP000030905"/>
    </source>
</evidence>
<dbReference type="RefSeq" id="WP_003443200.1">
    <property type="nucleotide sequence ID" value="NZ_ANZB01000003.1"/>
</dbReference>
<dbReference type="PANTHER" id="PTHR36441">
    <property type="entry name" value="HYPOTHETICAL CYTOSOLIC PROTEIN"/>
    <property type="match status" value="1"/>
</dbReference>
<keyword evidence="4" id="KW-1185">Reference proteome</keyword>
<organism evidence="1 4">
    <name type="scientific">Clostridium pasteurianum DSM 525 = ATCC 6013</name>
    <dbReference type="NCBI Taxonomy" id="1262449"/>
    <lineage>
        <taxon>Bacteria</taxon>
        <taxon>Bacillati</taxon>
        <taxon>Bacillota</taxon>
        <taxon>Clostridia</taxon>
        <taxon>Eubacteriales</taxon>
        <taxon>Clostridiaceae</taxon>
        <taxon>Clostridium</taxon>
    </lineage>
</organism>
<dbReference type="Proteomes" id="UP000028042">
    <property type="component" value="Unassembled WGS sequence"/>
</dbReference>
<reference evidence="1 4" key="1">
    <citation type="journal article" date="2015" name="Genome Announc.">
        <title>Complete Genome Sequence of the Nitrogen-Fixing and Solvent-Producing Clostridium pasteurianum DSM 525.</title>
        <authorList>
            <person name="Poehlein A."/>
            <person name="Grosse-Honebrink A."/>
            <person name="Zhang Y."/>
            <person name="Minton N.P."/>
            <person name="Daniel R."/>
        </authorList>
    </citation>
    <scope>NUCLEOTIDE SEQUENCE [LARGE SCALE GENOMIC DNA]</scope>
    <source>
        <strain evidence="1">DSM 525</strain>
        <strain evidence="4">DSM 525 / ATCC 6013</strain>
    </source>
</reference>
<dbReference type="InterPro" id="IPR036746">
    <property type="entry name" value="TT1725-like_sf"/>
</dbReference>
<dbReference type="Pfam" id="PF04456">
    <property type="entry name" value="DUF503"/>
    <property type="match status" value="1"/>
</dbReference>
<dbReference type="EMBL" id="CP009268">
    <property type="protein sequence ID" value="AJA52956.1"/>
    <property type="molecule type" value="Genomic_DNA"/>
</dbReference>
<dbReference type="Proteomes" id="UP000030905">
    <property type="component" value="Chromosome"/>
</dbReference>
<dbReference type="eggNOG" id="COG1550">
    <property type="taxonomic scope" value="Bacteria"/>
</dbReference>
<reference evidence="2 3" key="3">
    <citation type="journal article" name="Genome Announc.">
        <title>Improved Draft Genome Sequence of Clostridium pasteurianum Strain ATCC 6013 (DSM 525) Using a Hybrid Next-Generation Sequencing Approach.</title>
        <authorList>
            <person name="Pyne M.E."/>
            <person name="Utturkar S."/>
            <person name="Brown S.D."/>
            <person name="Moo-Young M."/>
            <person name="Chung D.A."/>
            <person name="Chou C.P."/>
        </authorList>
    </citation>
    <scope>NUCLEOTIDE SEQUENCE [LARGE SCALE GENOMIC DNA]</scope>
    <source>
        <strain evidence="2 3">ATCC 6013</strain>
    </source>
</reference>
<accession>A0A0H3J9T9</accession>
<evidence type="ECO:0000313" key="1">
    <source>
        <dbReference type="EMBL" id="AJA52956.1"/>
    </source>
</evidence>
<dbReference type="SUPFAM" id="SSF103007">
    <property type="entry name" value="Hypothetical protein TT1725"/>
    <property type="match status" value="1"/>
</dbReference>
<dbReference type="GeneID" id="93075024"/>
<dbReference type="PANTHER" id="PTHR36441:SF1">
    <property type="entry name" value="DUF503 DOMAIN-CONTAINING PROTEIN"/>
    <property type="match status" value="1"/>
</dbReference>
<dbReference type="InterPro" id="IPR007546">
    <property type="entry name" value="DUF503"/>
</dbReference>
<dbReference type="AlphaFoldDB" id="A0A0H3J9T9"/>
<dbReference type="KEGG" id="cpat:CLPA_c29020"/>
<sequence length="93" mass="10388">MIIGTATVKLGANWVHSLKEKRMIVKSIIGKVKNKFNVSIAEVDNQDYHQTISLGIACVSSERKHADEMIQHVINFIEGNTEAVLEDINVEIL</sequence>
<protein>
    <recommendedName>
        <fullName evidence="5">Ylxp-like protein</fullName>
    </recommendedName>
</protein>
<reference evidence="2" key="2">
    <citation type="submission" date="2015-10" db="EMBL/GenBank/DDBJ databases">
        <title>Improved Draft Genome Sequence of Clostridium pasteurianum Strain ATCC 6013 (DSM 525) Using a Hybrid Next-Generation Sequencing Approach.</title>
        <authorList>
            <person name="Pyne M.E."/>
            <person name="Utturkar S.M."/>
            <person name="Brown S.D."/>
            <person name="Moo-Young M."/>
            <person name="Chung D.A."/>
            <person name="Chou P.C."/>
        </authorList>
    </citation>
    <scope>NUCLEOTIDE SEQUENCE</scope>
    <source>
        <strain evidence="2">ATCC 6013</strain>
    </source>
</reference>
<dbReference type="KEGG" id="cpae:CPAST_c29020"/>
<name>A0A0H3J9T9_CLOPA</name>
<evidence type="ECO:0008006" key="5">
    <source>
        <dbReference type="Google" id="ProtNLM"/>
    </source>
</evidence>
<dbReference type="Gene3D" id="3.30.70.1120">
    <property type="entry name" value="TT1725-like"/>
    <property type="match status" value="1"/>
</dbReference>
<proteinExistence type="predicted"/>
<evidence type="ECO:0000313" key="2">
    <source>
        <dbReference type="EMBL" id="KRU11036.1"/>
    </source>
</evidence>
<dbReference type="PATRIC" id="fig|1262449.3.peg.1349"/>
<evidence type="ECO:0000313" key="3">
    <source>
        <dbReference type="Proteomes" id="UP000028042"/>
    </source>
</evidence>
<dbReference type="EMBL" id="JPGY02000001">
    <property type="protein sequence ID" value="KRU11036.1"/>
    <property type="molecule type" value="Genomic_DNA"/>
</dbReference>
<gene>
    <name evidence="1" type="ORF">CLPA_c29020</name>
    <name evidence="2" type="ORF">CP6013_00283</name>
</gene>